<keyword evidence="5" id="KW-1185">Reference proteome</keyword>
<evidence type="ECO:0000313" key="4">
    <source>
        <dbReference type="EMBL" id="OCT11859.1"/>
    </source>
</evidence>
<dbReference type="Proteomes" id="UP000093309">
    <property type="component" value="Unassembled WGS sequence"/>
</dbReference>
<dbReference type="PANTHER" id="PTHR43649:SF17">
    <property type="entry name" value="ABC TRANSPORTER SOLUTE BINDING PROTEIN-SUGAR TRANSPORT"/>
    <property type="match status" value="1"/>
</dbReference>
<dbReference type="PROSITE" id="PS51257">
    <property type="entry name" value="PROKAR_LIPOPROTEIN"/>
    <property type="match status" value="1"/>
</dbReference>
<name>A0A1C0ZUS7_9BACL</name>
<dbReference type="SUPFAM" id="SSF53850">
    <property type="entry name" value="Periplasmic binding protein-like II"/>
    <property type="match status" value="1"/>
</dbReference>
<feature type="domain" description="DUF3502" evidence="3">
    <location>
        <begin position="442"/>
        <end position="509"/>
    </location>
</feature>
<dbReference type="EMBL" id="LYPC01000027">
    <property type="protein sequence ID" value="OCT11859.1"/>
    <property type="molecule type" value="Genomic_DNA"/>
</dbReference>
<dbReference type="RefSeq" id="WP_065855614.1">
    <property type="nucleotide sequence ID" value="NZ_LYPC01000027.1"/>
</dbReference>
<dbReference type="OrthoDB" id="7936627at2"/>
<dbReference type="AlphaFoldDB" id="A0A1C0ZUS7"/>
<feature type="chain" id="PRO_5008649526" evidence="2">
    <location>
        <begin position="27"/>
        <end position="512"/>
    </location>
</feature>
<protein>
    <submittedName>
        <fullName evidence="4">ABC transporter substrate-binding protein</fullName>
    </submittedName>
</protein>
<accession>A0A1C0ZUS7</accession>
<evidence type="ECO:0000256" key="1">
    <source>
        <dbReference type="SAM" id="MobiDB-lite"/>
    </source>
</evidence>
<comment type="caution">
    <text evidence="4">The sequence shown here is derived from an EMBL/GenBank/DDBJ whole genome shotgun (WGS) entry which is preliminary data.</text>
</comment>
<dbReference type="InterPro" id="IPR050490">
    <property type="entry name" value="Bact_solute-bd_prot1"/>
</dbReference>
<evidence type="ECO:0000256" key="2">
    <source>
        <dbReference type="SAM" id="SignalP"/>
    </source>
</evidence>
<dbReference type="InterPro" id="IPR022627">
    <property type="entry name" value="DUF3502"/>
</dbReference>
<dbReference type="STRING" id="512399.A8709_28755"/>
<organism evidence="4 5">
    <name type="scientific">Paenibacillus pectinilyticus</name>
    <dbReference type="NCBI Taxonomy" id="512399"/>
    <lineage>
        <taxon>Bacteria</taxon>
        <taxon>Bacillati</taxon>
        <taxon>Bacillota</taxon>
        <taxon>Bacilli</taxon>
        <taxon>Bacillales</taxon>
        <taxon>Paenibacillaceae</taxon>
        <taxon>Paenibacillus</taxon>
    </lineage>
</organism>
<reference evidence="5" key="1">
    <citation type="submission" date="2016-05" db="EMBL/GenBank/DDBJ databases">
        <title>Paenibacillus oryzae. sp. nov., isolated from the rice root.</title>
        <authorList>
            <person name="Zhang J."/>
            <person name="Zhang X."/>
        </authorList>
    </citation>
    <scope>NUCLEOTIDE SEQUENCE [LARGE SCALE GENOMIC DNA]</scope>
    <source>
        <strain evidence="5">KCTC13222</strain>
    </source>
</reference>
<keyword evidence="2" id="KW-0732">Signal</keyword>
<sequence>MRKQTKIITMSLATMMVTTLFLTACGKDTGDQKTASTSSASPSASSTVNADTKTPADLTLAFPIFGAMPKNMNLIQDEVNKITQTKINATVKLLPISFGNWNQQTNLMMSSNEKLDLMLILGTYTNQVAKGQLLPLDDLITKYGKGITTAVGADYLNVSKVEGKNYGVPSIREFARGFGFTMRKDIADKNNIDVSKIKTLDDVESVLKIIKEKEPNLTPIAPGGSNSTFMQTYIPYDGLGDAYGVLPNYDNGLKIVNNVESPEYAAYIKKFRSWYTSGYVLKDAATNQMSSNDLVKAGKLFGYLTPTKPGFDSMTSRQTTYQMVTATLIDPVATTFTTTGIMWGIPHHSTNPDRAMMLLNLLYTDKDLINLLDWGIEGKHYVKVSDNLIDFPQGIDANTSGYYMGLSWMWGNQFLSYVFKGDSPDIWKETMEFNKSAKKSKALGFSFDADPVKTEITAVTNVTNQYQKGIETGTLDPDKALPEYISKLKAAGIDKIIAEKQKQMDAWAKTTK</sequence>
<proteinExistence type="predicted"/>
<dbReference type="PANTHER" id="PTHR43649">
    <property type="entry name" value="ARABINOSE-BINDING PROTEIN-RELATED"/>
    <property type="match status" value="1"/>
</dbReference>
<dbReference type="Pfam" id="PF12010">
    <property type="entry name" value="DUF3502"/>
    <property type="match status" value="1"/>
</dbReference>
<feature type="signal peptide" evidence="2">
    <location>
        <begin position="1"/>
        <end position="26"/>
    </location>
</feature>
<feature type="compositionally biased region" description="Low complexity" evidence="1">
    <location>
        <begin position="34"/>
        <end position="47"/>
    </location>
</feature>
<evidence type="ECO:0000313" key="5">
    <source>
        <dbReference type="Proteomes" id="UP000093309"/>
    </source>
</evidence>
<evidence type="ECO:0000259" key="3">
    <source>
        <dbReference type="Pfam" id="PF12010"/>
    </source>
</evidence>
<dbReference type="Gene3D" id="3.40.190.10">
    <property type="entry name" value="Periplasmic binding protein-like II"/>
    <property type="match status" value="2"/>
</dbReference>
<gene>
    <name evidence="4" type="ORF">A8709_28755</name>
</gene>
<feature type="region of interest" description="Disordered" evidence="1">
    <location>
        <begin position="31"/>
        <end position="51"/>
    </location>
</feature>